<name>A0A7C5H9B0_UNCW3</name>
<sequence length="234" mass="28559">MGKINLNQFLKVAFGERRGMNYKLGVFWWRSYKEQKRLYFPFKYVRAYIKKKSSRVGAMWNDKENFKALMRAMGYKKYHDHMKFLKKRKIWDELVITHGKLCVPRRYFEAIGVKDEALKRALRKDQNEYLKAVKSETTPEYYVVVLAKWWSTRGEFPEGISEEEAVELVIKELEKIPDRMKKNIFWAEIVFPRGLKSIYINKKLEWWVSYNYPNMERDRGFYYFFFNRKIPETK</sequence>
<organism evidence="1">
    <name type="scientific">candidate division WOR-3 bacterium</name>
    <dbReference type="NCBI Taxonomy" id="2052148"/>
    <lineage>
        <taxon>Bacteria</taxon>
        <taxon>Bacteria division WOR-3</taxon>
    </lineage>
</organism>
<proteinExistence type="predicted"/>
<dbReference type="Proteomes" id="UP000886110">
    <property type="component" value="Unassembled WGS sequence"/>
</dbReference>
<dbReference type="EMBL" id="DRTB01000241">
    <property type="protein sequence ID" value="HHE05048.1"/>
    <property type="molecule type" value="Genomic_DNA"/>
</dbReference>
<comment type="caution">
    <text evidence="1">The sequence shown here is derived from an EMBL/GenBank/DDBJ whole genome shotgun (WGS) entry which is preliminary data.</text>
</comment>
<reference evidence="1" key="1">
    <citation type="journal article" date="2020" name="mSystems">
        <title>Genome- and Community-Level Interaction Insights into Carbon Utilization and Element Cycling Functions of Hydrothermarchaeota in Hydrothermal Sediment.</title>
        <authorList>
            <person name="Zhou Z."/>
            <person name="Liu Y."/>
            <person name="Xu W."/>
            <person name="Pan J."/>
            <person name="Luo Z.H."/>
            <person name="Li M."/>
        </authorList>
    </citation>
    <scope>NUCLEOTIDE SEQUENCE [LARGE SCALE GENOMIC DNA]</scope>
    <source>
        <strain evidence="1">HyVt-74</strain>
    </source>
</reference>
<accession>A0A7C5H9B0</accession>
<dbReference type="AlphaFoldDB" id="A0A7C5H9B0"/>
<gene>
    <name evidence="1" type="ORF">ENL19_03180</name>
</gene>
<protein>
    <submittedName>
        <fullName evidence="1">Uncharacterized protein</fullName>
    </submittedName>
</protein>
<evidence type="ECO:0000313" key="1">
    <source>
        <dbReference type="EMBL" id="HHE05048.1"/>
    </source>
</evidence>